<evidence type="ECO:0000256" key="6">
    <source>
        <dbReference type="SAM" id="MobiDB-lite"/>
    </source>
</evidence>
<dbReference type="PANTHER" id="PTHR12547">
    <property type="entry name" value="CCCH ZINC FINGER/TIS11-RELATED"/>
    <property type="match status" value="1"/>
</dbReference>
<dbReference type="SUPFAM" id="SSF90229">
    <property type="entry name" value="CCCH zinc finger"/>
    <property type="match status" value="2"/>
</dbReference>
<feature type="zinc finger region" description="C3H1-type" evidence="5">
    <location>
        <begin position="26"/>
        <end position="53"/>
    </location>
</feature>
<keyword evidence="1 5" id="KW-0479">Metal-binding</keyword>
<dbReference type="GO" id="GO:0043186">
    <property type="term" value="C:P granule"/>
    <property type="evidence" value="ECO:0007669"/>
    <property type="project" value="UniProtKB-ARBA"/>
</dbReference>
<dbReference type="SMART" id="SM00356">
    <property type="entry name" value="ZnF_C3H1"/>
    <property type="match status" value="2"/>
</dbReference>
<feature type="non-terminal residue" evidence="8">
    <location>
        <position position="1"/>
    </location>
</feature>
<dbReference type="GO" id="GO:0003730">
    <property type="term" value="F:mRNA 3'-UTR binding"/>
    <property type="evidence" value="ECO:0007669"/>
    <property type="project" value="TreeGrafter"/>
</dbReference>
<dbReference type="PANTHER" id="PTHR12547:SF144">
    <property type="entry name" value="C3H1-TYPE DOMAIN-CONTAINING PROTEIN"/>
    <property type="match status" value="1"/>
</dbReference>
<keyword evidence="9" id="KW-1185">Reference proteome</keyword>
<feature type="region of interest" description="Disordered" evidence="6">
    <location>
        <begin position="138"/>
        <end position="175"/>
    </location>
</feature>
<name>A0AA36D961_9BILA</name>
<dbReference type="InterPro" id="IPR000571">
    <property type="entry name" value="Znf_CCCH"/>
</dbReference>
<keyword evidence="3 5" id="KW-0863">Zinc-finger</keyword>
<keyword evidence="2" id="KW-0677">Repeat</keyword>
<protein>
    <recommendedName>
        <fullName evidence="7">C3H1-type domain-containing protein</fullName>
    </recommendedName>
</protein>
<feature type="compositionally biased region" description="Basic and acidic residues" evidence="6">
    <location>
        <begin position="164"/>
        <end position="173"/>
    </location>
</feature>
<gene>
    <name evidence="8" type="ORF">MSPICULIGERA_LOCUS21194</name>
</gene>
<evidence type="ECO:0000313" key="9">
    <source>
        <dbReference type="Proteomes" id="UP001177023"/>
    </source>
</evidence>
<dbReference type="Gene3D" id="6.10.250.3220">
    <property type="match status" value="1"/>
</dbReference>
<keyword evidence="4 5" id="KW-0862">Zinc</keyword>
<dbReference type="InterPro" id="IPR041367">
    <property type="entry name" value="Znf-CCCH_4"/>
</dbReference>
<evidence type="ECO:0000313" key="8">
    <source>
        <dbReference type="EMBL" id="CAJ0583081.1"/>
    </source>
</evidence>
<accession>A0AA36D961</accession>
<evidence type="ECO:0000259" key="7">
    <source>
        <dbReference type="PROSITE" id="PS50103"/>
    </source>
</evidence>
<dbReference type="GO" id="GO:0008270">
    <property type="term" value="F:zinc ion binding"/>
    <property type="evidence" value="ECO:0007669"/>
    <property type="project" value="UniProtKB-KW"/>
</dbReference>
<feature type="compositionally biased region" description="Polar residues" evidence="6">
    <location>
        <begin position="140"/>
        <end position="163"/>
    </location>
</feature>
<evidence type="ECO:0000256" key="3">
    <source>
        <dbReference type="ARBA" id="ARBA00022771"/>
    </source>
</evidence>
<evidence type="ECO:0000256" key="2">
    <source>
        <dbReference type="ARBA" id="ARBA00022737"/>
    </source>
</evidence>
<dbReference type="Gene3D" id="4.10.1000.10">
    <property type="entry name" value="Zinc finger, CCCH-type"/>
    <property type="match status" value="1"/>
</dbReference>
<dbReference type="Pfam" id="PF00642">
    <property type="entry name" value="zf-CCCH"/>
    <property type="match status" value="1"/>
</dbReference>
<dbReference type="PROSITE" id="PS50103">
    <property type="entry name" value="ZF_C3H1"/>
    <property type="match status" value="2"/>
</dbReference>
<dbReference type="InterPro" id="IPR045877">
    <property type="entry name" value="ZFP36-like"/>
</dbReference>
<evidence type="ECO:0000256" key="1">
    <source>
        <dbReference type="ARBA" id="ARBA00022723"/>
    </source>
</evidence>
<evidence type="ECO:0000256" key="5">
    <source>
        <dbReference type="PROSITE-ProRule" id="PRU00723"/>
    </source>
</evidence>
<sequence length="256" mass="29430">MFTENDPVSQRINTYNVVRVQRKQAAFKTSLCREFLHGHCSYGQNCTYAHGVQELRDPNERQQKHPKYKSMPCNKFSESGWCRYGTRCQFEHKLYKGMPKMKYDALLAAGRITPALGFEIVDIHEDEVATEAERLHRMRASSNGSASDTSEKSQQSTWPSNNEGGHKESKLDDFSDCGSGSSGFNPFRFRASVVPDISCSWMEDRLTEDWLKAWKPFEPTPLEMSLEPPQTSLSRMITEDQERLKALYKMDPRPKI</sequence>
<dbReference type="Proteomes" id="UP001177023">
    <property type="component" value="Unassembled WGS sequence"/>
</dbReference>
<dbReference type="AlphaFoldDB" id="A0AA36D961"/>
<organism evidence="8 9">
    <name type="scientific">Mesorhabditis spiculigera</name>
    <dbReference type="NCBI Taxonomy" id="96644"/>
    <lineage>
        <taxon>Eukaryota</taxon>
        <taxon>Metazoa</taxon>
        <taxon>Ecdysozoa</taxon>
        <taxon>Nematoda</taxon>
        <taxon>Chromadorea</taxon>
        <taxon>Rhabditida</taxon>
        <taxon>Rhabditina</taxon>
        <taxon>Rhabditomorpha</taxon>
        <taxon>Rhabditoidea</taxon>
        <taxon>Rhabditidae</taxon>
        <taxon>Mesorhabditinae</taxon>
        <taxon>Mesorhabditis</taxon>
    </lineage>
</organism>
<dbReference type="EMBL" id="CATQJA010002665">
    <property type="protein sequence ID" value="CAJ0583081.1"/>
    <property type="molecule type" value="Genomic_DNA"/>
</dbReference>
<dbReference type="InterPro" id="IPR036855">
    <property type="entry name" value="Znf_CCCH_sf"/>
</dbReference>
<dbReference type="GO" id="GO:0005829">
    <property type="term" value="C:cytosol"/>
    <property type="evidence" value="ECO:0007669"/>
    <property type="project" value="TreeGrafter"/>
</dbReference>
<dbReference type="FunFam" id="4.10.1000.10:FF:000001">
    <property type="entry name" value="zinc finger CCCH domain-containing protein 15-like"/>
    <property type="match status" value="1"/>
</dbReference>
<feature type="domain" description="C3H1-type" evidence="7">
    <location>
        <begin position="26"/>
        <end position="53"/>
    </location>
</feature>
<proteinExistence type="predicted"/>
<reference evidence="8" key="1">
    <citation type="submission" date="2023-06" db="EMBL/GenBank/DDBJ databases">
        <authorList>
            <person name="Delattre M."/>
        </authorList>
    </citation>
    <scope>NUCLEOTIDE SEQUENCE</scope>
    <source>
        <strain evidence="8">AF72</strain>
    </source>
</reference>
<feature type="domain" description="C3H1-type" evidence="7">
    <location>
        <begin position="67"/>
        <end position="95"/>
    </location>
</feature>
<dbReference type="Pfam" id="PF18044">
    <property type="entry name" value="zf-CCCH_4"/>
    <property type="match status" value="1"/>
</dbReference>
<feature type="zinc finger region" description="C3H1-type" evidence="5">
    <location>
        <begin position="67"/>
        <end position="95"/>
    </location>
</feature>
<comment type="caution">
    <text evidence="8">The sequence shown here is derived from an EMBL/GenBank/DDBJ whole genome shotgun (WGS) entry which is preliminary data.</text>
</comment>
<evidence type="ECO:0000256" key="4">
    <source>
        <dbReference type="ARBA" id="ARBA00022833"/>
    </source>
</evidence>